<keyword evidence="2" id="KW-1185">Reference proteome</keyword>
<protein>
    <submittedName>
        <fullName evidence="1">Copper fist DNA binding domain-containing protein</fullName>
    </submittedName>
</protein>
<evidence type="ECO:0000313" key="1">
    <source>
        <dbReference type="EMBL" id="KAK9324337.1"/>
    </source>
</evidence>
<organism evidence="1 2">
    <name type="scientific">Lipomyces orientalis</name>
    <dbReference type="NCBI Taxonomy" id="1233043"/>
    <lineage>
        <taxon>Eukaryota</taxon>
        <taxon>Fungi</taxon>
        <taxon>Dikarya</taxon>
        <taxon>Ascomycota</taxon>
        <taxon>Saccharomycotina</taxon>
        <taxon>Lipomycetes</taxon>
        <taxon>Lipomycetales</taxon>
        <taxon>Lipomycetaceae</taxon>
        <taxon>Lipomyces</taxon>
    </lineage>
</organism>
<proteinExistence type="predicted"/>
<reference evidence="2" key="1">
    <citation type="journal article" date="2024" name="Front. Bioeng. Biotechnol.">
        <title>Genome-scale model development and genomic sequencing of the oleaginous clade Lipomyces.</title>
        <authorList>
            <person name="Czajka J.J."/>
            <person name="Han Y."/>
            <person name="Kim J."/>
            <person name="Mondo S.J."/>
            <person name="Hofstad B.A."/>
            <person name="Robles A."/>
            <person name="Haridas S."/>
            <person name="Riley R."/>
            <person name="LaButti K."/>
            <person name="Pangilinan J."/>
            <person name="Andreopoulos W."/>
            <person name="Lipzen A."/>
            <person name="Yan J."/>
            <person name="Wang M."/>
            <person name="Ng V."/>
            <person name="Grigoriev I.V."/>
            <person name="Spatafora J.W."/>
            <person name="Magnuson J.K."/>
            <person name="Baker S.E."/>
            <person name="Pomraning K.R."/>
        </authorList>
    </citation>
    <scope>NUCLEOTIDE SEQUENCE [LARGE SCALE GENOMIC DNA]</scope>
    <source>
        <strain evidence="2">CBS 10300</strain>
    </source>
</reference>
<evidence type="ECO:0000313" key="2">
    <source>
        <dbReference type="Proteomes" id="UP001489719"/>
    </source>
</evidence>
<dbReference type="EMBL" id="MU970051">
    <property type="protein sequence ID" value="KAK9324337.1"/>
    <property type="molecule type" value="Genomic_DNA"/>
</dbReference>
<name>A0ACC3TUJ2_9ASCO</name>
<accession>A0ACC3TUJ2</accession>
<sequence length="393" mass="41157">MVFIDGIKYACDTCIRGHRVTTCTHKDRPLTMIKPKGRPVSQCPHCREARKNHALHTKCDCGENKSGLSPDKSSSCTCSHGGKCDCSKLKNAGRATAAVACAHDVALKAGHTVGVRNSTTMAKPHLHGSSPYRTVSARTSPSPGAQVPITYSVQPAHPAAHHHTERYGSPQSLVSSMSDSNLSSYNPLSVQIGSIAPQVPEVPTSVIEAEPSSAPYICDLHSQSANTDQVTGGRVSTSSASSLSGGSNGYDSESTYSSYSSFDDLTAVGGTPKEVLQGLFIQGDISYGQALPQDGMTNFLEDGLGGFNGYDFSGAASLGLDDTDALFESPGLYGSAPATVISSGFIAPVTFAYVSPVPNAITSRFTSRSMATPEAYRTVTSSADYDLGQLSPR</sequence>
<comment type="caution">
    <text evidence="1">The sequence shown here is derived from an EMBL/GenBank/DDBJ whole genome shotgun (WGS) entry which is preliminary data.</text>
</comment>
<dbReference type="Proteomes" id="UP001489719">
    <property type="component" value="Unassembled WGS sequence"/>
</dbReference>
<gene>
    <name evidence="1" type="ORF">V1517DRAFT_317823</name>
</gene>